<accession>A0A1S3Y3S9</accession>
<evidence type="ECO:0000256" key="6">
    <source>
        <dbReference type="ARBA" id="ARBA00022692"/>
    </source>
</evidence>
<keyword evidence="6 15" id="KW-0812">Transmembrane</keyword>
<keyword evidence="17" id="KW-1185">Reference proteome</keyword>
<organism evidence="17 18">
    <name type="scientific">Nicotiana tabacum</name>
    <name type="common">Common tobacco</name>
    <dbReference type="NCBI Taxonomy" id="4097"/>
    <lineage>
        <taxon>Eukaryota</taxon>
        <taxon>Viridiplantae</taxon>
        <taxon>Streptophyta</taxon>
        <taxon>Embryophyta</taxon>
        <taxon>Tracheophyta</taxon>
        <taxon>Spermatophyta</taxon>
        <taxon>Magnoliopsida</taxon>
        <taxon>eudicotyledons</taxon>
        <taxon>Gunneridae</taxon>
        <taxon>Pentapetalae</taxon>
        <taxon>asterids</taxon>
        <taxon>lamiids</taxon>
        <taxon>Solanales</taxon>
        <taxon>Solanaceae</taxon>
        <taxon>Nicotianoideae</taxon>
        <taxon>Nicotianeae</taxon>
        <taxon>Nicotiana</taxon>
    </lineage>
</organism>
<dbReference type="PANTHER" id="PTHR46913">
    <property type="entry name" value="RING-H2 FINGER PROTEIN ATL16"/>
    <property type="match status" value="1"/>
</dbReference>
<dbReference type="SUPFAM" id="SSF57850">
    <property type="entry name" value="RING/U-box"/>
    <property type="match status" value="1"/>
</dbReference>
<keyword evidence="12 15" id="KW-0472">Membrane</keyword>
<evidence type="ECO:0000256" key="11">
    <source>
        <dbReference type="ARBA" id="ARBA00022989"/>
    </source>
</evidence>
<feature type="transmembrane region" description="Helical" evidence="15">
    <location>
        <begin position="20"/>
        <end position="46"/>
    </location>
</feature>
<dbReference type="OMA" id="HAHINCP"/>
<evidence type="ECO:0000256" key="8">
    <source>
        <dbReference type="ARBA" id="ARBA00022771"/>
    </source>
</evidence>
<evidence type="ECO:0000313" key="17">
    <source>
        <dbReference type="Proteomes" id="UP000790787"/>
    </source>
</evidence>
<evidence type="ECO:0000256" key="15">
    <source>
        <dbReference type="SAM" id="Phobius"/>
    </source>
</evidence>
<evidence type="ECO:0000313" key="18">
    <source>
        <dbReference type="RefSeq" id="XP_016446809.1"/>
    </source>
</evidence>
<dbReference type="GeneID" id="107771865"/>
<keyword evidence="10" id="KW-0862">Zinc</keyword>
<dbReference type="SMR" id="A0A1S3Y3S9"/>
<evidence type="ECO:0000256" key="12">
    <source>
        <dbReference type="ARBA" id="ARBA00023136"/>
    </source>
</evidence>
<dbReference type="AlphaFoldDB" id="A0A1S3Y3S9"/>
<keyword evidence="8 14" id="KW-0863">Zinc-finger</keyword>
<evidence type="ECO:0000256" key="9">
    <source>
        <dbReference type="ARBA" id="ARBA00022786"/>
    </source>
</evidence>
<evidence type="ECO:0000259" key="16">
    <source>
        <dbReference type="PROSITE" id="PS50089"/>
    </source>
</evidence>
<evidence type="ECO:0000256" key="14">
    <source>
        <dbReference type="PROSITE-ProRule" id="PRU00175"/>
    </source>
</evidence>
<evidence type="ECO:0000256" key="7">
    <source>
        <dbReference type="ARBA" id="ARBA00022723"/>
    </source>
</evidence>
<sequence length="284" mass="32283">MENIGAPPILSSTRSFIAPLLISMLGIVCTALALVIYHFILLRFCIRRSRSHIRNNIGQSFHEPHLTIGIEQKIIESIPLVVYSIHKQDLCRVDQNECAVCLGELEEGEIVRFLPNCRHIFHVTCIDKWLIGHINCPICRSPIIETINYEEKDKPDVTIVPLPSNSPPCVNDESNTIDVQVQDQDHKNQVNLEYRTASSSDQVQLPSQSCRLHCHSASLELPMERIRSTERKLVMGLKRSLSMDQTFIIIDREKLEDEIKSFSISSCCSSSMEELIRSNQQGTF</sequence>
<dbReference type="KEGG" id="nta:107771865"/>
<name>A0A1S3Y3S9_TOBAC</name>
<feature type="domain" description="RING-type" evidence="16">
    <location>
        <begin position="98"/>
        <end position="140"/>
    </location>
</feature>
<keyword evidence="11 15" id="KW-1133">Transmembrane helix</keyword>
<proteinExistence type="inferred from homology"/>
<dbReference type="Proteomes" id="UP000790787">
    <property type="component" value="Chromosome 10"/>
</dbReference>
<dbReference type="GO" id="GO:0061630">
    <property type="term" value="F:ubiquitin protein ligase activity"/>
    <property type="evidence" value="ECO:0007669"/>
    <property type="project" value="UniProtKB-EC"/>
</dbReference>
<dbReference type="UniPathway" id="UPA00143"/>
<dbReference type="OrthoDB" id="8062037at2759"/>
<comment type="catalytic activity">
    <reaction evidence="1">
        <text>S-ubiquitinyl-[E2 ubiquitin-conjugating enzyme]-L-cysteine + [acceptor protein]-L-lysine = [E2 ubiquitin-conjugating enzyme]-L-cysteine + N(6)-ubiquitinyl-[acceptor protein]-L-lysine.</text>
        <dbReference type="EC" id="2.3.2.27"/>
    </reaction>
</comment>
<keyword evidence="7" id="KW-0479">Metal-binding</keyword>
<comment type="pathway">
    <text evidence="3">Protein modification; protein ubiquitination.</text>
</comment>
<evidence type="ECO:0000256" key="2">
    <source>
        <dbReference type="ARBA" id="ARBA00004167"/>
    </source>
</evidence>
<gene>
    <name evidence="18" type="primary">LOC107771865</name>
</gene>
<comment type="subcellular location">
    <subcellularLocation>
        <location evidence="2">Membrane</location>
        <topology evidence="2">Single-pass membrane protein</topology>
    </subcellularLocation>
</comment>
<dbReference type="SMART" id="SM00184">
    <property type="entry name" value="RING"/>
    <property type="match status" value="1"/>
</dbReference>
<dbReference type="PaxDb" id="4097-A0A1S3Y3S9"/>
<dbReference type="PROSITE" id="PS50089">
    <property type="entry name" value="ZF_RING_2"/>
    <property type="match status" value="1"/>
</dbReference>
<dbReference type="InterPro" id="IPR001841">
    <property type="entry name" value="Znf_RING"/>
</dbReference>
<dbReference type="Gene3D" id="3.30.40.10">
    <property type="entry name" value="Zinc/RING finger domain, C3HC4 (zinc finger)"/>
    <property type="match status" value="1"/>
</dbReference>
<dbReference type="GO" id="GO:0016567">
    <property type="term" value="P:protein ubiquitination"/>
    <property type="evidence" value="ECO:0000318"/>
    <property type="project" value="GO_Central"/>
</dbReference>
<reference evidence="18" key="2">
    <citation type="submission" date="2025-08" db="UniProtKB">
        <authorList>
            <consortium name="RefSeq"/>
        </authorList>
    </citation>
    <scope>IDENTIFICATION</scope>
    <source>
        <tissue evidence="18">Leaf</tissue>
    </source>
</reference>
<dbReference type="CDD" id="cd16461">
    <property type="entry name" value="RING-H2_EL5-like"/>
    <property type="match status" value="1"/>
</dbReference>
<evidence type="ECO:0000256" key="4">
    <source>
        <dbReference type="ARBA" id="ARBA00012483"/>
    </source>
</evidence>
<reference evidence="17" key="1">
    <citation type="journal article" date="2014" name="Nat. Commun.">
        <title>The tobacco genome sequence and its comparison with those of tomato and potato.</title>
        <authorList>
            <person name="Sierro N."/>
            <person name="Battey J.N."/>
            <person name="Ouadi S."/>
            <person name="Bakaher N."/>
            <person name="Bovet L."/>
            <person name="Willig A."/>
            <person name="Goepfert S."/>
            <person name="Peitsch M.C."/>
            <person name="Ivanov N.V."/>
        </authorList>
    </citation>
    <scope>NUCLEOTIDE SEQUENCE [LARGE SCALE GENOMIC DNA]</scope>
</reference>
<dbReference type="EC" id="2.3.2.27" evidence="4"/>
<dbReference type="RefSeq" id="XP_016446809.1">
    <property type="nucleotide sequence ID" value="XM_016591323.1"/>
</dbReference>
<comment type="similarity">
    <text evidence="13">Belongs to the RING-type zinc finger family. ATL subfamily.</text>
</comment>
<dbReference type="PANTHER" id="PTHR46913:SF1">
    <property type="entry name" value="RING-H2 FINGER PROTEIN ATL16"/>
    <property type="match status" value="1"/>
</dbReference>
<protein>
    <recommendedName>
        <fullName evidence="4">RING-type E3 ubiquitin transferase</fullName>
        <ecNumber evidence="4">2.3.2.27</ecNumber>
    </recommendedName>
</protein>
<keyword evidence="5" id="KW-0808">Transferase</keyword>
<dbReference type="InterPro" id="IPR044600">
    <property type="entry name" value="ATL1/ATL16-like"/>
</dbReference>
<evidence type="ECO:0000256" key="3">
    <source>
        <dbReference type="ARBA" id="ARBA00004906"/>
    </source>
</evidence>
<dbReference type="InterPro" id="IPR013083">
    <property type="entry name" value="Znf_RING/FYVE/PHD"/>
</dbReference>
<evidence type="ECO:0000256" key="5">
    <source>
        <dbReference type="ARBA" id="ARBA00022679"/>
    </source>
</evidence>
<evidence type="ECO:0000256" key="13">
    <source>
        <dbReference type="ARBA" id="ARBA00024209"/>
    </source>
</evidence>
<evidence type="ECO:0000256" key="1">
    <source>
        <dbReference type="ARBA" id="ARBA00000900"/>
    </source>
</evidence>
<keyword evidence="9" id="KW-0833">Ubl conjugation pathway</keyword>
<dbReference type="GO" id="GO:0016020">
    <property type="term" value="C:membrane"/>
    <property type="evidence" value="ECO:0007669"/>
    <property type="project" value="UniProtKB-SubCell"/>
</dbReference>
<dbReference type="Pfam" id="PF13639">
    <property type="entry name" value="zf-RING_2"/>
    <property type="match status" value="1"/>
</dbReference>
<dbReference type="GO" id="GO:0008270">
    <property type="term" value="F:zinc ion binding"/>
    <property type="evidence" value="ECO:0007669"/>
    <property type="project" value="UniProtKB-KW"/>
</dbReference>
<evidence type="ECO:0000256" key="10">
    <source>
        <dbReference type="ARBA" id="ARBA00022833"/>
    </source>
</evidence>